<name>A0A9X2KM87_9SPHN</name>
<dbReference type="Proteomes" id="UP001139451">
    <property type="component" value="Unassembled WGS sequence"/>
</dbReference>
<dbReference type="InterPro" id="IPR045336">
    <property type="entry name" value="MmgE_PrpD_N"/>
</dbReference>
<protein>
    <submittedName>
        <fullName evidence="4">MmgE/PrpD family protein</fullName>
    </submittedName>
</protein>
<dbReference type="PANTHER" id="PTHR16943">
    <property type="entry name" value="2-METHYLCITRATE DEHYDRATASE-RELATED"/>
    <property type="match status" value="1"/>
</dbReference>
<organism evidence="4 5">
    <name type="scientific">Sphingomonas tagetis</name>
    <dbReference type="NCBI Taxonomy" id="2949092"/>
    <lineage>
        <taxon>Bacteria</taxon>
        <taxon>Pseudomonadati</taxon>
        <taxon>Pseudomonadota</taxon>
        <taxon>Alphaproteobacteria</taxon>
        <taxon>Sphingomonadales</taxon>
        <taxon>Sphingomonadaceae</taxon>
        <taxon>Sphingomonas</taxon>
    </lineage>
</organism>
<dbReference type="InterPro" id="IPR005656">
    <property type="entry name" value="MmgE_PrpD"/>
</dbReference>
<dbReference type="InterPro" id="IPR036148">
    <property type="entry name" value="MmgE/PrpD_sf"/>
</dbReference>
<dbReference type="GO" id="GO:0016829">
    <property type="term" value="F:lyase activity"/>
    <property type="evidence" value="ECO:0007669"/>
    <property type="project" value="InterPro"/>
</dbReference>
<dbReference type="InterPro" id="IPR045337">
    <property type="entry name" value="MmgE_PrpD_C"/>
</dbReference>
<feature type="domain" description="MmgE/PrpD N-terminal" evidence="2">
    <location>
        <begin position="10"/>
        <end position="240"/>
    </location>
</feature>
<dbReference type="InterPro" id="IPR042183">
    <property type="entry name" value="MmgE/PrpD_sf_1"/>
</dbReference>
<dbReference type="RefSeq" id="WP_254294043.1">
    <property type="nucleotide sequence ID" value="NZ_JAMLDX010000010.1"/>
</dbReference>
<dbReference type="SUPFAM" id="SSF103378">
    <property type="entry name" value="2-methylcitrate dehydratase PrpD"/>
    <property type="match status" value="1"/>
</dbReference>
<dbReference type="Pfam" id="PF03972">
    <property type="entry name" value="MmgE_PrpD_N"/>
    <property type="match status" value="1"/>
</dbReference>
<evidence type="ECO:0000259" key="3">
    <source>
        <dbReference type="Pfam" id="PF19305"/>
    </source>
</evidence>
<reference evidence="4" key="1">
    <citation type="submission" date="2022-05" db="EMBL/GenBank/DDBJ databases">
        <title>Sphingomonas sp. strain MG17 Genome sequencing and assembly.</title>
        <authorList>
            <person name="Kim I."/>
        </authorList>
    </citation>
    <scope>NUCLEOTIDE SEQUENCE</scope>
    <source>
        <strain evidence="4">MG17</strain>
    </source>
</reference>
<comment type="caution">
    <text evidence="4">The sequence shown here is derived from an EMBL/GenBank/DDBJ whole genome shotgun (WGS) entry which is preliminary data.</text>
</comment>
<dbReference type="Gene3D" id="1.10.4100.10">
    <property type="entry name" value="2-methylcitrate dehydratase PrpD"/>
    <property type="match status" value="1"/>
</dbReference>
<evidence type="ECO:0000313" key="4">
    <source>
        <dbReference type="EMBL" id="MCP3731427.1"/>
    </source>
</evidence>
<dbReference type="EMBL" id="JAMLDX010000010">
    <property type="protein sequence ID" value="MCP3731427.1"/>
    <property type="molecule type" value="Genomic_DNA"/>
</dbReference>
<feature type="domain" description="MmgE/PrpD C-terminal" evidence="3">
    <location>
        <begin position="263"/>
        <end position="422"/>
    </location>
</feature>
<proteinExistence type="inferred from homology"/>
<evidence type="ECO:0000256" key="1">
    <source>
        <dbReference type="ARBA" id="ARBA00006174"/>
    </source>
</evidence>
<dbReference type="Pfam" id="PF19305">
    <property type="entry name" value="MmgE_PrpD_C"/>
    <property type="match status" value="1"/>
</dbReference>
<keyword evidence="5" id="KW-1185">Reference proteome</keyword>
<gene>
    <name evidence="4" type="ORF">M9978_13435</name>
</gene>
<accession>A0A9X2KM87</accession>
<sequence>MDELTKSAGRFVAELRYDNLPFAAAETAMIGIADCASVILLGLDEPVTSIVASGAPRSDDANALWGKLRTTVDYAALLNATSAHSLDYDDTSGESHPSAVLFPALLAAGEPFASGKDVITAYVAGYEIWCELVSRDRDKHHVKGFHPSGIFGSIGAAAACANLLRLNAEQTSAALAIAASMSAGLVANFGTMTKPFQLGRAAQSGVLAAQMAARGMTAGLDALEHPGGFLLAFSPSGQVDRETAPRFGEAWRILTEGLNIKLYPVCYAAHRLINSALAMDGLAEGRIDAIRAIRVHLGKTQSQILRYRMPTDGLEAKFSAEFAVAAAIIASNVGLRELDDTYVRRADVVKLMRCTQRIESHEVDPDQALFSPADWVEIEYDTGEVRTGPPVRFPLGHARNPVSDAKLWAKFEECTQARLDAAGRKALFGRLDQLHGLEKISHLYDRTA</sequence>
<dbReference type="AlphaFoldDB" id="A0A9X2KM87"/>
<dbReference type="InterPro" id="IPR042188">
    <property type="entry name" value="MmgE/PrpD_sf_2"/>
</dbReference>
<comment type="similarity">
    <text evidence="1">Belongs to the PrpD family.</text>
</comment>
<dbReference type="Gene3D" id="3.30.1330.120">
    <property type="entry name" value="2-methylcitrate dehydratase PrpD"/>
    <property type="match status" value="1"/>
</dbReference>
<dbReference type="PANTHER" id="PTHR16943:SF8">
    <property type="entry name" value="2-METHYLCITRATE DEHYDRATASE"/>
    <property type="match status" value="1"/>
</dbReference>
<evidence type="ECO:0000313" key="5">
    <source>
        <dbReference type="Proteomes" id="UP001139451"/>
    </source>
</evidence>
<evidence type="ECO:0000259" key="2">
    <source>
        <dbReference type="Pfam" id="PF03972"/>
    </source>
</evidence>